<reference evidence="1 2" key="1">
    <citation type="submission" date="2018-05" db="EMBL/GenBank/DDBJ databases">
        <title>Genomic Encyclopedia of Type Strains, Phase IV (KMG-IV): sequencing the most valuable type-strain genomes for metagenomic binning, comparative biology and taxonomic classification.</title>
        <authorList>
            <person name="Goeker M."/>
        </authorList>
    </citation>
    <scope>NUCLEOTIDE SEQUENCE [LARGE SCALE GENOMIC DNA]</scope>
    <source>
        <strain evidence="1 2">DSM 45480</strain>
    </source>
</reference>
<evidence type="ECO:0000313" key="2">
    <source>
        <dbReference type="Proteomes" id="UP000246005"/>
    </source>
</evidence>
<organism evidence="1 2">
    <name type="scientific">Lentzea atacamensis</name>
    <dbReference type="NCBI Taxonomy" id="531938"/>
    <lineage>
        <taxon>Bacteria</taxon>
        <taxon>Bacillati</taxon>
        <taxon>Actinomycetota</taxon>
        <taxon>Actinomycetes</taxon>
        <taxon>Pseudonocardiales</taxon>
        <taxon>Pseudonocardiaceae</taxon>
        <taxon>Lentzea</taxon>
    </lineage>
</organism>
<protein>
    <submittedName>
        <fullName evidence="1">Uncharacterized protein</fullName>
    </submittedName>
</protein>
<accession>A0A316IA93</accession>
<proteinExistence type="predicted"/>
<dbReference type="Proteomes" id="UP000246005">
    <property type="component" value="Unassembled WGS sequence"/>
</dbReference>
<comment type="caution">
    <text evidence="1">The sequence shown here is derived from an EMBL/GenBank/DDBJ whole genome shotgun (WGS) entry which is preliminary data.</text>
</comment>
<dbReference type="EMBL" id="QGHB01000002">
    <property type="protein sequence ID" value="PWK89563.1"/>
    <property type="molecule type" value="Genomic_DNA"/>
</dbReference>
<sequence>MRLDPVQHHQQLHLDATTDVAASHWPMNAWYAAGGHDVDQ</sequence>
<gene>
    <name evidence="1" type="ORF">C8D88_102838</name>
</gene>
<dbReference type="AlphaFoldDB" id="A0A316IA93"/>
<evidence type="ECO:0000313" key="1">
    <source>
        <dbReference type="EMBL" id="PWK89563.1"/>
    </source>
</evidence>
<name>A0A316IA93_9PSEU</name>